<keyword evidence="8" id="KW-1185">Reference proteome</keyword>
<evidence type="ECO:0000256" key="6">
    <source>
        <dbReference type="SAM" id="Phobius"/>
    </source>
</evidence>
<comment type="similarity">
    <text evidence="2">Belongs to the UPF0382 family.</text>
</comment>
<dbReference type="RefSeq" id="WP_215619271.1">
    <property type="nucleotide sequence ID" value="NZ_JADOER010000012.1"/>
</dbReference>
<feature type="transmembrane region" description="Helical" evidence="6">
    <location>
        <begin position="98"/>
        <end position="124"/>
    </location>
</feature>
<dbReference type="PANTHER" id="PTHR43461:SF1">
    <property type="entry name" value="TRANSMEMBRANE PROTEIN 256"/>
    <property type="match status" value="1"/>
</dbReference>
<dbReference type="Proteomes" id="UP001196661">
    <property type="component" value="Unassembled WGS sequence"/>
</dbReference>
<protein>
    <submittedName>
        <fullName evidence="7">DUF423 domain-containing protein</fullName>
    </submittedName>
</protein>
<organism evidence="7 8">
    <name type="scientific">Leptothoe kymatousa TAU-MAC 1615</name>
    <dbReference type="NCBI Taxonomy" id="2364775"/>
    <lineage>
        <taxon>Bacteria</taxon>
        <taxon>Bacillati</taxon>
        <taxon>Cyanobacteriota</taxon>
        <taxon>Cyanophyceae</taxon>
        <taxon>Nodosilineales</taxon>
        <taxon>Cymatolegaceae</taxon>
        <taxon>Leptothoe</taxon>
        <taxon>Leptothoe kymatousa</taxon>
    </lineage>
</organism>
<keyword evidence="3 6" id="KW-0812">Transmembrane</keyword>
<dbReference type="PANTHER" id="PTHR43461">
    <property type="entry name" value="TRANSMEMBRANE PROTEIN 256"/>
    <property type="match status" value="1"/>
</dbReference>
<proteinExistence type="inferred from homology"/>
<accession>A0ABS5Y6D7</accession>
<reference evidence="7 8" key="1">
    <citation type="journal article" date="2021" name="Mar. Drugs">
        <title>Genome Reduction and Secondary Metabolism of the Marine Sponge-Associated Cyanobacterium Leptothoe.</title>
        <authorList>
            <person name="Konstantinou D."/>
            <person name="Popin R.V."/>
            <person name="Fewer D.P."/>
            <person name="Sivonen K."/>
            <person name="Gkelis S."/>
        </authorList>
    </citation>
    <scope>NUCLEOTIDE SEQUENCE [LARGE SCALE GENOMIC DNA]</scope>
    <source>
        <strain evidence="7 8">TAU-MAC 1615</strain>
    </source>
</reference>
<comment type="caution">
    <text evidence="7">The sequence shown here is derived from an EMBL/GenBank/DDBJ whole genome shotgun (WGS) entry which is preliminary data.</text>
</comment>
<name>A0ABS5Y6D7_9CYAN</name>
<evidence type="ECO:0000256" key="1">
    <source>
        <dbReference type="ARBA" id="ARBA00004141"/>
    </source>
</evidence>
<dbReference type="InterPro" id="IPR006696">
    <property type="entry name" value="DUF423"/>
</dbReference>
<evidence type="ECO:0000256" key="5">
    <source>
        <dbReference type="ARBA" id="ARBA00023136"/>
    </source>
</evidence>
<evidence type="ECO:0000256" key="3">
    <source>
        <dbReference type="ARBA" id="ARBA00022692"/>
    </source>
</evidence>
<feature type="transmembrane region" description="Helical" evidence="6">
    <location>
        <begin position="69"/>
        <end position="92"/>
    </location>
</feature>
<feature type="transmembrane region" description="Helical" evidence="6">
    <location>
        <begin position="46"/>
        <end position="62"/>
    </location>
</feature>
<keyword evidence="4 6" id="KW-1133">Transmembrane helix</keyword>
<evidence type="ECO:0000256" key="4">
    <source>
        <dbReference type="ARBA" id="ARBA00022989"/>
    </source>
</evidence>
<gene>
    <name evidence="7" type="ORF">IXB28_14320</name>
</gene>
<keyword evidence="5 6" id="KW-0472">Membrane</keyword>
<sequence>MTPRLCLAIASIFGGLSVAGGAFGAHALKAQLTEKSLSTFELGTRYQMYHALVLLLVGLLWLQQPDSPWFSYASWAFIVGIVLFSGSLYGLSLSGIKILGIITPLGGVALIFGWALLAIAAFSLTN</sequence>
<dbReference type="Pfam" id="PF04241">
    <property type="entry name" value="DUF423"/>
    <property type="match status" value="1"/>
</dbReference>
<dbReference type="EMBL" id="JADOER010000012">
    <property type="protein sequence ID" value="MBT9313387.1"/>
    <property type="molecule type" value="Genomic_DNA"/>
</dbReference>
<evidence type="ECO:0000313" key="8">
    <source>
        <dbReference type="Proteomes" id="UP001196661"/>
    </source>
</evidence>
<evidence type="ECO:0000256" key="2">
    <source>
        <dbReference type="ARBA" id="ARBA00009694"/>
    </source>
</evidence>
<comment type="subcellular location">
    <subcellularLocation>
        <location evidence="1">Membrane</location>
        <topology evidence="1">Multi-pass membrane protein</topology>
    </subcellularLocation>
</comment>
<evidence type="ECO:0000313" key="7">
    <source>
        <dbReference type="EMBL" id="MBT9313387.1"/>
    </source>
</evidence>